<evidence type="ECO:0000259" key="1">
    <source>
        <dbReference type="Pfam" id="PF02954"/>
    </source>
</evidence>
<reference evidence="2" key="1">
    <citation type="submission" date="2011-11" db="EMBL/GenBank/DDBJ databases">
        <authorList>
            <person name="Summers A.O."/>
            <person name="Wireman J."/>
            <person name="Williams L.E."/>
        </authorList>
    </citation>
    <scope>NUCLEOTIDE SEQUENCE</scope>
    <source>
        <strain evidence="2">KB1A-97</strain>
        <plasmid evidence="2">pKB1A97-67</plasmid>
    </source>
</reference>
<dbReference type="EMBL" id="JQ031552">
    <property type="protein sequence ID" value="AEY78221.1"/>
    <property type="molecule type" value="Genomic_DNA"/>
</dbReference>
<dbReference type="AlphaFoldDB" id="H2ES54"/>
<dbReference type="Pfam" id="PF02954">
    <property type="entry name" value="HTH_8"/>
    <property type="match status" value="1"/>
</dbReference>
<proteinExistence type="predicted"/>
<dbReference type="Gene3D" id="1.10.10.60">
    <property type="entry name" value="Homeodomain-like"/>
    <property type="match status" value="1"/>
</dbReference>
<organism evidence="2">
    <name type="scientific">Aliivibrio fischeri</name>
    <name type="common">Vibrio fischeri</name>
    <dbReference type="NCBI Taxonomy" id="668"/>
    <lineage>
        <taxon>Bacteria</taxon>
        <taxon>Pseudomonadati</taxon>
        <taxon>Pseudomonadota</taxon>
        <taxon>Gammaproteobacteria</taxon>
        <taxon>Vibrionales</taxon>
        <taxon>Vibrionaceae</taxon>
        <taxon>Aliivibrio</taxon>
    </lineage>
</organism>
<dbReference type="SUPFAM" id="SSF46689">
    <property type="entry name" value="Homeodomain-like"/>
    <property type="match status" value="1"/>
</dbReference>
<protein>
    <recommendedName>
        <fullName evidence="1">DNA binding HTH domain-containing protein</fullName>
    </recommendedName>
</protein>
<dbReference type="InterPro" id="IPR002197">
    <property type="entry name" value="HTH_Fis"/>
</dbReference>
<dbReference type="GO" id="GO:0043565">
    <property type="term" value="F:sequence-specific DNA binding"/>
    <property type="evidence" value="ECO:0007669"/>
    <property type="project" value="InterPro"/>
</dbReference>
<name>H2ES54_ALIFS</name>
<sequence length="77" mass="8826">MKIISNELKKHIKDYLVAHQTDPMLIVDMKWVMRATKSILIDELLMHTRGNQTKAARIAGINRGTLRSIYSNTTDES</sequence>
<accession>H2ES54</accession>
<dbReference type="RefSeq" id="WP_014343635.1">
    <property type="nucleotide sequence ID" value="NC_016851.1"/>
</dbReference>
<geneLocation type="plasmid" evidence="2">
    <name>pKB1A97-67</name>
</geneLocation>
<keyword evidence="2" id="KW-0614">Plasmid</keyword>
<dbReference type="InterPro" id="IPR009057">
    <property type="entry name" value="Homeodomain-like_sf"/>
</dbReference>
<feature type="domain" description="DNA binding HTH" evidence="1">
    <location>
        <begin position="40"/>
        <end position="67"/>
    </location>
</feature>
<evidence type="ECO:0000313" key="2">
    <source>
        <dbReference type="EMBL" id="AEY78221.1"/>
    </source>
</evidence>